<dbReference type="Proteomes" id="UP000321570">
    <property type="component" value="Unassembled WGS sequence"/>
</dbReference>
<proteinExistence type="predicted"/>
<keyword evidence="1" id="KW-0812">Transmembrane</keyword>
<dbReference type="EMBL" id="CABIJS010000111">
    <property type="protein sequence ID" value="VUZ43318.1"/>
    <property type="molecule type" value="Genomic_DNA"/>
</dbReference>
<protein>
    <submittedName>
        <fullName evidence="2">Uncharacterized protein</fullName>
    </submittedName>
</protein>
<evidence type="ECO:0000313" key="2">
    <source>
        <dbReference type="EMBL" id="VUZ43318.1"/>
    </source>
</evidence>
<accession>A0A564Y984</accession>
<dbReference type="AlphaFoldDB" id="A0A564Y984"/>
<keyword evidence="3" id="KW-1185">Reference proteome</keyword>
<evidence type="ECO:0000313" key="3">
    <source>
        <dbReference type="Proteomes" id="UP000321570"/>
    </source>
</evidence>
<organism evidence="2 3">
    <name type="scientific">Hymenolepis diminuta</name>
    <name type="common">Rat tapeworm</name>
    <dbReference type="NCBI Taxonomy" id="6216"/>
    <lineage>
        <taxon>Eukaryota</taxon>
        <taxon>Metazoa</taxon>
        <taxon>Spiralia</taxon>
        <taxon>Lophotrochozoa</taxon>
        <taxon>Platyhelminthes</taxon>
        <taxon>Cestoda</taxon>
        <taxon>Eucestoda</taxon>
        <taxon>Cyclophyllidea</taxon>
        <taxon>Hymenolepididae</taxon>
        <taxon>Hymenolepis</taxon>
    </lineage>
</organism>
<name>A0A564Y984_HYMDI</name>
<evidence type="ECO:0000256" key="1">
    <source>
        <dbReference type="SAM" id="Phobius"/>
    </source>
</evidence>
<keyword evidence="1" id="KW-1133">Transmembrane helix</keyword>
<reference evidence="2 3" key="1">
    <citation type="submission" date="2019-07" db="EMBL/GenBank/DDBJ databases">
        <authorList>
            <person name="Jastrzebski P J."/>
            <person name="Paukszto L."/>
            <person name="Jastrzebski P J."/>
        </authorList>
    </citation>
    <scope>NUCLEOTIDE SEQUENCE [LARGE SCALE GENOMIC DNA]</scope>
    <source>
        <strain evidence="2 3">WMS-il1</strain>
    </source>
</reference>
<feature type="transmembrane region" description="Helical" evidence="1">
    <location>
        <begin position="20"/>
        <end position="40"/>
    </location>
</feature>
<gene>
    <name evidence="2" type="ORF">WMSIL1_LOCUS3802</name>
</gene>
<feature type="non-terminal residue" evidence="2">
    <location>
        <position position="56"/>
    </location>
</feature>
<keyword evidence="1" id="KW-0472">Membrane</keyword>
<sequence>MPYVLIISPLLLKWHLIYGRAYNIGLTFLVVSVQIFNAYTRAHNKKANRKGYLKMD</sequence>